<evidence type="ECO:0000313" key="2">
    <source>
        <dbReference type="EMBL" id="SAK84257.1"/>
    </source>
</evidence>
<dbReference type="SUPFAM" id="SSF50494">
    <property type="entry name" value="Trypsin-like serine proteases"/>
    <property type="match status" value="1"/>
</dbReference>
<evidence type="ECO:0000313" key="3">
    <source>
        <dbReference type="Proteomes" id="UP000054870"/>
    </source>
</evidence>
<evidence type="ECO:0000256" key="1">
    <source>
        <dbReference type="SAM" id="MobiDB-lite"/>
    </source>
</evidence>
<comment type="caution">
    <text evidence="2">The sequence shown here is derived from an EMBL/GenBank/DDBJ whole genome shotgun (WGS) entry which is preliminary data.</text>
</comment>
<proteinExistence type="predicted"/>
<dbReference type="AlphaFoldDB" id="A0A158CRN9"/>
<name>A0A158CRN9_9BURK</name>
<protein>
    <submittedName>
        <fullName evidence="2">Uncharacterized protein</fullName>
    </submittedName>
</protein>
<dbReference type="EMBL" id="FCOF02000036">
    <property type="protein sequence ID" value="SAK84257.1"/>
    <property type="molecule type" value="Genomic_DNA"/>
</dbReference>
<dbReference type="RefSeq" id="WP_327219949.1">
    <property type="nucleotide sequence ID" value="NZ_FCOF02000036.1"/>
</dbReference>
<sequence>MLKEVIELYASENGDRWLLQRGADDVPVVRHVPNVASGGKPTDAPVADFLASAHATPQGKALLASIADLAGCAVGRQFSAVRATDDQPVADGLLLAAVRVRTFANERHLTNASGFFFVRDERLFLVTSRHVVHDALSEHFPDRLEIELHIDRDNLGASTWFSLALYAEGTSLWREGADGGGEVDVAVLEVLREQLPPTAVFEAFGPEHLPKAQDVMPVGSSVLIVGFPLGFHDSLHHLPVVRQGVIASAFGLRFQGRGCFITDARTHRGTSGAPVVMSDANAATARSRCALPWKLLGIHSSTIDMGGRDLQVDESLGLNSAWYADILMAITQPPLQGAIMTEHNKTERPVDQEGRSEHDARQSTTQPNKDRVAQDALDRGDKEKIDKTLAELNVSTTESGKDQSSKPDTEGSNSSSKNLDEQND</sequence>
<feature type="region of interest" description="Disordered" evidence="1">
    <location>
        <begin position="345"/>
        <end position="424"/>
    </location>
</feature>
<feature type="compositionally biased region" description="Basic and acidic residues" evidence="1">
    <location>
        <begin position="399"/>
        <end position="409"/>
    </location>
</feature>
<reference evidence="2" key="1">
    <citation type="submission" date="2016-01" db="EMBL/GenBank/DDBJ databases">
        <authorList>
            <person name="Peeters C."/>
        </authorList>
    </citation>
    <scope>NUCLEOTIDE SEQUENCE [LARGE SCALE GENOMIC DNA]</scope>
    <source>
        <strain evidence="2">LMG 29318</strain>
    </source>
</reference>
<dbReference type="Gene3D" id="2.40.10.120">
    <property type="match status" value="1"/>
</dbReference>
<feature type="compositionally biased region" description="Basic and acidic residues" evidence="1">
    <location>
        <begin position="368"/>
        <end position="389"/>
    </location>
</feature>
<organism evidence="2 3">
    <name type="scientific">Caballeronia catudaia</name>
    <dbReference type="NCBI Taxonomy" id="1777136"/>
    <lineage>
        <taxon>Bacteria</taxon>
        <taxon>Pseudomonadati</taxon>
        <taxon>Pseudomonadota</taxon>
        <taxon>Betaproteobacteria</taxon>
        <taxon>Burkholderiales</taxon>
        <taxon>Burkholderiaceae</taxon>
        <taxon>Caballeronia</taxon>
    </lineage>
</organism>
<dbReference type="InterPro" id="IPR009003">
    <property type="entry name" value="Peptidase_S1_PA"/>
</dbReference>
<keyword evidence="3" id="KW-1185">Reference proteome</keyword>
<feature type="compositionally biased region" description="Basic and acidic residues" evidence="1">
    <location>
        <begin position="345"/>
        <end position="361"/>
    </location>
</feature>
<dbReference type="Proteomes" id="UP000054870">
    <property type="component" value="Unassembled WGS sequence"/>
</dbReference>
<dbReference type="Pfam" id="PF13365">
    <property type="entry name" value="Trypsin_2"/>
    <property type="match status" value="1"/>
</dbReference>
<accession>A0A158CRN9</accession>
<gene>
    <name evidence="2" type="ORF">AWB75_05521</name>
</gene>